<evidence type="ECO:0000313" key="8">
    <source>
        <dbReference type="EMBL" id="EMF12607.1"/>
    </source>
</evidence>
<feature type="transmembrane region" description="Helical" evidence="6">
    <location>
        <begin position="357"/>
        <end position="375"/>
    </location>
</feature>
<dbReference type="GO" id="GO:0022857">
    <property type="term" value="F:transmembrane transporter activity"/>
    <property type="evidence" value="ECO:0007669"/>
    <property type="project" value="InterPro"/>
</dbReference>
<dbReference type="OrthoDB" id="5410178at2759"/>
<gene>
    <name evidence="8" type="ORF">SEPMUDRAFT_44801</name>
</gene>
<dbReference type="Pfam" id="PF07690">
    <property type="entry name" value="MFS_1"/>
    <property type="match status" value="1"/>
</dbReference>
<keyword evidence="9" id="KW-1185">Reference proteome</keyword>
<evidence type="ECO:0000256" key="5">
    <source>
        <dbReference type="SAM" id="MobiDB-lite"/>
    </source>
</evidence>
<evidence type="ECO:0000256" key="4">
    <source>
        <dbReference type="ARBA" id="ARBA00023136"/>
    </source>
</evidence>
<proteinExistence type="predicted"/>
<dbReference type="PANTHER" id="PTHR23502">
    <property type="entry name" value="MAJOR FACILITATOR SUPERFAMILY"/>
    <property type="match status" value="1"/>
</dbReference>
<dbReference type="InterPro" id="IPR020846">
    <property type="entry name" value="MFS_dom"/>
</dbReference>
<dbReference type="eggNOG" id="KOG0255">
    <property type="taxonomic scope" value="Eukaryota"/>
</dbReference>
<comment type="subcellular location">
    <subcellularLocation>
        <location evidence="1">Membrane</location>
        <topology evidence="1">Multi-pass membrane protein</topology>
    </subcellularLocation>
</comment>
<keyword evidence="3 6" id="KW-1133">Transmembrane helix</keyword>
<evidence type="ECO:0000256" key="2">
    <source>
        <dbReference type="ARBA" id="ARBA00022692"/>
    </source>
</evidence>
<feature type="transmembrane region" description="Helical" evidence="6">
    <location>
        <begin position="210"/>
        <end position="231"/>
    </location>
</feature>
<feature type="transmembrane region" description="Helical" evidence="6">
    <location>
        <begin position="318"/>
        <end position="337"/>
    </location>
</feature>
<protein>
    <submittedName>
        <fullName evidence="8">MFS multidrug transporter</fullName>
    </submittedName>
</protein>
<feature type="transmembrane region" description="Helical" evidence="6">
    <location>
        <begin position="396"/>
        <end position="414"/>
    </location>
</feature>
<dbReference type="Proteomes" id="UP000016931">
    <property type="component" value="Unassembled WGS sequence"/>
</dbReference>
<organism evidence="8 9">
    <name type="scientific">Sphaerulina musiva (strain SO2202)</name>
    <name type="common">Poplar stem canker fungus</name>
    <name type="synonym">Septoria musiva</name>
    <dbReference type="NCBI Taxonomy" id="692275"/>
    <lineage>
        <taxon>Eukaryota</taxon>
        <taxon>Fungi</taxon>
        <taxon>Dikarya</taxon>
        <taxon>Ascomycota</taxon>
        <taxon>Pezizomycotina</taxon>
        <taxon>Dothideomycetes</taxon>
        <taxon>Dothideomycetidae</taxon>
        <taxon>Mycosphaerellales</taxon>
        <taxon>Mycosphaerellaceae</taxon>
        <taxon>Sphaerulina</taxon>
    </lineage>
</organism>
<accession>M3AYI8</accession>
<dbReference type="AlphaFoldDB" id="M3AYI8"/>
<dbReference type="InterPro" id="IPR036259">
    <property type="entry name" value="MFS_trans_sf"/>
</dbReference>
<dbReference type="InterPro" id="IPR011701">
    <property type="entry name" value="MFS"/>
</dbReference>
<evidence type="ECO:0000256" key="1">
    <source>
        <dbReference type="ARBA" id="ARBA00004141"/>
    </source>
</evidence>
<dbReference type="PROSITE" id="PS50850">
    <property type="entry name" value="MFS"/>
    <property type="match status" value="1"/>
</dbReference>
<dbReference type="PANTHER" id="PTHR23502:SF157">
    <property type="entry name" value="MAJOR FACILITATOR SUPERFAMILY (MFS) PROFILE DOMAIN-CONTAINING PROTEIN-RELATED"/>
    <property type="match status" value="1"/>
</dbReference>
<dbReference type="Gene3D" id="1.20.1250.20">
    <property type="entry name" value="MFS general substrate transporter like domains"/>
    <property type="match status" value="1"/>
</dbReference>
<dbReference type="RefSeq" id="XP_016760728.1">
    <property type="nucleotide sequence ID" value="XM_016908944.1"/>
</dbReference>
<reference evidence="8 9" key="1">
    <citation type="journal article" date="2012" name="PLoS Pathog.">
        <title>Diverse lifestyles and strategies of plant pathogenesis encoded in the genomes of eighteen Dothideomycetes fungi.</title>
        <authorList>
            <person name="Ohm R.A."/>
            <person name="Feau N."/>
            <person name="Henrissat B."/>
            <person name="Schoch C.L."/>
            <person name="Horwitz B.A."/>
            <person name="Barry K.W."/>
            <person name="Condon B.J."/>
            <person name="Copeland A.C."/>
            <person name="Dhillon B."/>
            <person name="Glaser F."/>
            <person name="Hesse C.N."/>
            <person name="Kosti I."/>
            <person name="LaButti K."/>
            <person name="Lindquist E.A."/>
            <person name="Lucas S."/>
            <person name="Salamov A.A."/>
            <person name="Bradshaw R.E."/>
            <person name="Ciuffetti L."/>
            <person name="Hamelin R.C."/>
            <person name="Kema G.H.J."/>
            <person name="Lawrence C."/>
            <person name="Scott J.A."/>
            <person name="Spatafora J.W."/>
            <person name="Turgeon B.G."/>
            <person name="de Wit P.J.G.M."/>
            <person name="Zhong S."/>
            <person name="Goodwin S.B."/>
            <person name="Grigoriev I.V."/>
        </authorList>
    </citation>
    <scope>NUCLEOTIDE SEQUENCE [LARGE SCALE GENOMIC DNA]</scope>
    <source>
        <strain evidence="8 9">SO2202</strain>
    </source>
</reference>
<keyword evidence="2 6" id="KW-0812">Transmembrane</keyword>
<dbReference type="HOGENOM" id="CLU_008455_0_1_1"/>
<dbReference type="GeneID" id="27906081"/>
<keyword evidence="4 6" id="KW-0472">Membrane</keyword>
<feature type="transmembrane region" description="Helical" evidence="6">
    <location>
        <begin position="154"/>
        <end position="173"/>
    </location>
</feature>
<dbReference type="EMBL" id="KB456264">
    <property type="protein sequence ID" value="EMF12607.1"/>
    <property type="molecule type" value="Genomic_DNA"/>
</dbReference>
<dbReference type="GO" id="GO:0016020">
    <property type="term" value="C:membrane"/>
    <property type="evidence" value="ECO:0007669"/>
    <property type="project" value="UniProtKB-SubCell"/>
</dbReference>
<dbReference type="SUPFAM" id="SSF103473">
    <property type="entry name" value="MFS general substrate transporter"/>
    <property type="match status" value="1"/>
</dbReference>
<evidence type="ECO:0000259" key="7">
    <source>
        <dbReference type="PROSITE" id="PS50850"/>
    </source>
</evidence>
<evidence type="ECO:0000313" key="9">
    <source>
        <dbReference type="Proteomes" id="UP000016931"/>
    </source>
</evidence>
<feature type="transmembrane region" description="Helical" evidence="6">
    <location>
        <begin position="420"/>
        <end position="441"/>
    </location>
</feature>
<feature type="transmembrane region" description="Helical" evidence="6">
    <location>
        <begin position="243"/>
        <end position="262"/>
    </location>
</feature>
<feature type="transmembrane region" description="Helical" evidence="6">
    <location>
        <begin position="122"/>
        <end position="142"/>
    </location>
</feature>
<feature type="compositionally biased region" description="Polar residues" evidence="5">
    <location>
        <begin position="16"/>
        <end position="38"/>
    </location>
</feature>
<feature type="region of interest" description="Disordered" evidence="5">
    <location>
        <begin position="1"/>
        <end position="39"/>
    </location>
</feature>
<feature type="transmembrane region" description="Helical" evidence="6">
    <location>
        <begin position="462"/>
        <end position="481"/>
    </location>
</feature>
<name>M3AYI8_SPHMS</name>
<evidence type="ECO:0000256" key="6">
    <source>
        <dbReference type="SAM" id="Phobius"/>
    </source>
</evidence>
<sequence length="551" mass="60747">MDDKHTHSVRVSSSSEHASTLHWSAESRTPSPPSSILSGDTRVAIPRNVVELLEQKQLDVDSNGVVHWQEDSRTHPRHWPVWRKTFDSGVICLLEFFTTLISNTGSSVARYASEDVHISNELSIFCFVTLYLFGQALGGLVFPPIAESFGGRTIYLFGAAGFSISCLIVGASPTLPAVIVGRFMSGLFSAMPTVVAVGSIENMWDAKGRIWVIQLWVMVAIIALALGPPIATYVSESSIGWQWVYYGAAIGNSFIMLMCFYMRESRPALVLRHHVHLIEKATSFKGLALDDDLRLPTIREFTQHNLILPLRLWFTEPLVFLVALMAAVSFGFIYLFAEALHVVYHVNFGMNEKESSLTFLAIGVGVCLTWIPRLYDVHLYNVEKKTGVAVEPEKKLLGYYVAAPILAAGLWWFSVTVPPLVSNITIWASIVSLVLVGYGVVEFDSVLCAYLTDTYTSYAGSANAPVAFLRAVLSGVFPLFAPKLFKGLGANNALFLLAGIATAFCGVAIGFRFYAKRIRERSPFAGKLMGNEQGKPLEMKVQRTIIVSRQV</sequence>
<evidence type="ECO:0000256" key="3">
    <source>
        <dbReference type="ARBA" id="ARBA00022989"/>
    </source>
</evidence>
<dbReference type="OMA" id="CAYLTDT"/>
<feature type="domain" description="Major facilitator superfamily (MFS) profile" evidence="7">
    <location>
        <begin position="84"/>
        <end position="517"/>
    </location>
</feature>
<dbReference type="STRING" id="692275.M3AYI8"/>
<feature type="transmembrane region" description="Helical" evidence="6">
    <location>
        <begin position="493"/>
        <end position="514"/>
    </location>
</feature>